<evidence type="ECO:0000256" key="1">
    <source>
        <dbReference type="SAM" id="MobiDB-lite"/>
    </source>
</evidence>
<gene>
    <name evidence="2" type="ORF">C2845_PM15G04560</name>
</gene>
<evidence type="ECO:0000313" key="2">
    <source>
        <dbReference type="EMBL" id="RLM73645.1"/>
    </source>
</evidence>
<dbReference type="PANTHER" id="PTHR34303:SF8">
    <property type="entry name" value="OS09G0372600 PROTEIN"/>
    <property type="match status" value="1"/>
</dbReference>
<dbReference type="PANTHER" id="PTHR34303">
    <property type="entry name" value="OS01G0890400 PROTEIN-RELATED"/>
    <property type="match status" value="1"/>
</dbReference>
<feature type="region of interest" description="Disordered" evidence="1">
    <location>
        <begin position="199"/>
        <end position="224"/>
    </location>
</feature>
<proteinExistence type="predicted"/>
<sequence>MPVPLESVQEPLECAWCTPSLAVATAGPSAVPPGAHPLEGACSLCSGPRPVHSARSPAAPLLREAASTPARGTSFASTAASRHPPPPFPKNPRPAHPLRCRLSTTAAPAASPKIIGARTVVILFGVRCVLGPLLLGCPCRSGSKCHAGSPLRWSPYRVILAGARDASHLCPVFFLGGDPRTPTLVPALVQAQLELEEGELPPTRESAAASAGDDAIPPQRPGSTDVYMPPVRLSRFYHLAFVVVDQPTTAPTQVVQDALVGEGGNHHVTLAPYTIGAMLDMFQSNNAHENVVERQPFLG</sequence>
<name>A0A3L6Q4X3_PANMI</name>
<dbReference type="EMBL" id="PQIB02000013">
    <property type="protein sequence ID" value="RLM73645.1"/>
    <property type="molecule type" value="Genomic_DNA"/>
</dbReference>
<evidence type="ECO:0000313" key="3">
    <source>
        <dbReference type="Proteomes" id="UP000275267"/>
    </source>
</evidence>
<accession>A0A3L6Q4X3</accession>
<dbReference type="Proteomes" id="UP000275267">
    <property type="component" value="Unassembled WGS sequence"/>
</dbReference>
<keyword evidence="3" id="KW-1185">Reference proteome</keyword>
<feature type="region of interest" description="Disordered" evidence="1">
    <location>
        <begin position="72"/>
        <end position="95"/>
    </location>
</feature>
<dbReference type="AlphaFoldDB" id="A0A3L6Q4X3"/>
<feature type="compositionally biased region" description="Pro residues" evidence="1">
    <location>
        <begin position="83"/>
        <end position="95"/>
    </location>
</feature>
<reference evidence="3" key="1">
    <citation type="journal article" date="2019" name="Nat. Commun.">
        <title>The genome of broomcorn millet.</title>
        <authorList>
            <person name="Zou C."/>
            <person name="Miki D."/>
            <person name="Li D."/>
            <person name="Tang Q."/>
            <person name="Xiao L."/>
            <person name="Rajput S."/>
            <person name="Deng P."/>
            <person name="Jia W."/>
            <person name="Huang R."/>
            <person name="Zhang M."/>
            <person name="Sun Y."/>
            <person name="Hu J."/>
            <person name="Fu X."/>
            <person name="Schnable P.S."/>
            <person name="Li F."/>
            <person name="Zhang H."/>
            <person name="Feng B."/>
            <person name="Zhu X."/>
            <person name="Liu R."/>
            <person name="Schnable J.C."/>
            <person name="Zhu J.-K."/>
            <person name="Zhang H."/>
        </authorList>
    </citation>
    <scope>NUCLEOTIDE SEQUENCE [LARGE SCALE GENOMIC DNA]</scope>
</reference>
<organism evidence="2 3">
    <name type="scientific">Panicum miliaceum</name>
    <name type="common">Proso millet</name>
    <name type="synonym">Broomcorn millet</name>
    <dbReference type="NCBI Taxonomy" id="4540"/>
    <lineage>
        <taxon>Eukaryota</taxon>
        <taxon>Viridiplantae</taxon>
        <taxon>Streptophyta</taxon>
        <taxon>Embryophyta</taxon>
        <taxon>Tracheophyta</taxon>
        <taxon>Spermatophyta</taxon>
        <taxon>Magnoliopsida</taxon>
        <taxon>Liliopsida</taxon>
        <taxon>Poales</taxon>
        <taxon>Poaceae</taxon>
        <taxon>PACMAD clade</taxon>
        <taxon>Panicoideae</taxon>
        <taxon>Panicodae</taxon>
        <taxon>Paniceae</taxon>
        <taxon>Panicinae</taxon>
        <taxon>Panicum</taxon>
        <taxon>Panicum sect. Panicum</taxon>
    </lineage>
</organism>
<comment type="caution">
    <text evidence="2">The sequence shown here is derived from an EMBL/GenBank/DDBJ whole genome shotgun (WGS) entry which is preliminary data.</text>
</comment>
<protein>
    <submittedName>
        <fullName evidence="2">Uncharacterized protein</fullName>
    </submittedName>
</protein>